<name>A0A401SBN0_CHIPU</name>
<reference evidence="1 2" key="1">
    <citation type="journal article" date="2018" name="Nat. Ecol. Evol.">
        <title>Shark genomes provide insights into elasmobranch evolution and the origin of vertebrates.</title>
        <authorList>
            <person name="Hara Y"/>
            <person name="Yamaguchi K"/>
            <person name="Onimaru K"/>
            <person name="Kadota M"/>
            <person name="Koyanagi M"/>
            <person name="Keeley SD"/>
            <person name="Tatsumi K"/>
            <person name="Tanaka K"/>
            <person name="Motone F"/>
            <person name="Kageyama Y"/>
            <person name="Nozu R"/>
            <person name="Adachi N"/>
            <person name="Nishimura O"/>
            <person name="Nakagawa R"/>
            <person name="Tanegashima C"/>
            <person name="Kiyatake I"/>
            <person name="Matsumoto R"/>
            <person name="Murakumo K"/>
            <person name="Nishida K"/>
            <person name="Terakita A"/>
            <person name="Kuratani S"/>
            <person name="Sato K"/>
            <person name="Hyodo S Kuraku.S."/>
        </authorList>
    </citation>
    <scope>NUCLEOTIDE SEQUENCE [LARGE SCALE GENOMIC DNA]</scope>
</reference>
<sequence>MCYSLWHGSCVARVRGSVCYHISALAQRAHPSPSLRVLGGGGGWRRGSGVEDGDRCRCPDGTFAQGWNVASHSHQENLQVWRLCSGATFGLED</sequence>
<protein>
    <submittedName>
        <fullName evidence="1">Uncharacterized protein</fullName>
    </submittedName>
</protein>
<organism evidence="1 2">
    <name type="scientific">Chiloscyllium punctatum</name>
    <name type="common">Brownbanded bambooshark</name>
    <name type="synonym">Hemiscyllium punctatum</name>
    <dbReference type="NCBI Taxonomy" id="137246"/>
    <lineage>
        <taxon>Eukaryota</taxon>
        <taxon>Metazoa</taxon>
        <taxon>Chordata</taxon>
        <taxon>Craniata</taxon>
        <taxon>Vertebrata</taxon>
        <taxon>Chondrichthyes</taxon>
        <taxon>Elasmobranchii</taxon>
        <taxon>Galeomorphii</taxon>
        <taxon>Galeoidea</taxon>
        <taxon>Orectolobiformes</taxon>
        <taxon>Hemiscylliidae</taxon>
        <taxon>Chiloscyllium</taxon>
    </lineage>
</organism>
<evidence type="ECO:0000313" key="2">
    <source>
        <dbReference type="Proteomes" id="UP000287033"/>
    </source>
</evidence>
<keyword evidence="2" id="KW-1185">Reference proteome</keyword>
<gene>
    <name evidence="1" type="ORF">chiPu_0006227</name>
</gene>
<dbReference type="AlphaFoldDB" id="A0A401SBN0"/>
<proteinExistence type="predicted"/>
<dbReference type="EMBL" id="BEZZ01000177">
    <property type="protein sequence ID" value="GCC27801.1"/>
    <property type="molecule type" value="Genomic_DNA"/>
</dbReference>
<dbReference type="Proteomes" id="UP000287033">
    <property type="component" value="Unassembled WGS sequence"/>
</dbReference>
<evidence type="ECO:0000313" key="1">
    <source>
        <dbReference type="EMBL" id="GCC27801.1"/>
    </source>
</evidence>
<comment type="caution">
    <text evidence="1">The sequence shown here is derived from an EMBL/GenBank/DDBJ whole genome shotgun (WGS) entry which is preliminary data.</text>
</comment>
<accession>A0A401SBN0</accession>